<dbReference type="InterPro" id="IPR036465">
    <property type="entry name" value="vWFA_dom_sf"/>
</dbReference>
<feature type="signal peptide" evidence="1">
    <location>
        <begin position="1"/>
        <end position="29"/>
    </location>
</feature>
<dbReference type="Pfam" id="PF02368">
    <property type="entry name" value="Big_2"/>
    <property type="match status" value="2"/>
</dbReference>
<dbReference type="RefSeq" id="WP_168975365.1">
    <property type="nucleotide sequence ID" value="NZ_JABAGO010000021.1"/>
</dbReference>
<dbReference type="SMART" id="SM00327">
    <property type="entry name" value="VWA"/>
    <property type="match status" value="1"/>
</dbReference>
<organism evidence="3 4">
    <name type="scientific">Aneurinibacillus aneurinilyticus</name>
    <name type="common">Bacillus aneurinolyticus</name>
    <dbReference type="NCBI Taxonomy" id="1391"/>
    <lineage>
        <taxon>Bacteria</taxon>
        <taxon>Bacillati</taxon>
        <taxon>Bacillota</taxon>
        <taxon>Bacilli</taxon>
        <taxon>Bacillales</taxon>
        <taxon>Paenibacillaceae</taxon>
        <taxon>Aneurinibacillus group</taxon>
        <taxon>Aneurinibacillus</taxon>
    </lineage>
</organism>
<dbReference type="Pfam" id="PF00092">
    <property type="entry name" value="VWA"/>
    <property type="match status" value="1"/>
</dbReference>
<feature type="domain" description="VWFA" evidence="2">
    <location>
        <begin position="331"/>
        <end position="526"/>
    </location>
</feature>
<comment type="caution">
    <text evidence="3">The sequence shown here is derived from an EMBL/GenBank/DDBJ whole genome shotgun (WGS) entry which is preliminary data.</text>
</comment>
<name>A0A848CX35_ANEAE</name>
<evidence type="ECO:0000313" key="3">
    <source>
        <dbReference type="EMBL" id="NME99019.1"/>
    </source>
</evidence>
<gene>
    <name evidence="3" type="ORF">HF838_12195</name>
</gene>
<evidence type="ECO:0000259" key="2">
    <source>
        <dbReference type="PROSITE" id="PS50234"/>
    </source>
</evidence>
<evidence type="ECO:0000313" key="4">
    <source>
        <dbReference type="Proteomes" id="UP000561326"/>
    </source>
</evidence>
<dbReference type="InterPro" id="IPR002035">
    <property type="entry name" value="VWF_A"/>
</dbReference>
<dbReference type="InterPro" id="IPR008964">
    <property type="entry name" value="Invasin/intimin_cell_adhesion"/>
</dbReference>
<dbReference type="Gene3D" id="2.60.40.1080">
    <property type="match status" value="2"/>
</dbReference>
<keyword evidence="1" id="KW-0732">Signal</keyword>
<accession>A0A848CX35</accession>
<dbReference type="PANTHER" id="PTHR10579">
    <property type="entry name" value="CALCIUM-ACTIVATED CHLORIDE CHANNEL REGULATOR"/>
    <property type="match status" value="1"/>
</dbReference>
<dbReference type="Proteomes" id="UP000561326">
    <property type="component" value="Unassembled WGS sequence"/>
</dbReference>
<dbReference type="InterPro" id="IPR003343">
    <property type="entry name" value="Big_2"/>
</dbReference>
<dbReference type="InterPro" id="IPR051266">
    <property type="entry name" value="CLCR"/>
</dbReference>
<dbReference type="SMART" id="SM00635">
    <property type="entry name" value="BID_2"/>
    <property type="match status" value="2"/>
</dbReference>
<dbReference type="SUPFAM" id="SSF49373">
    <property type="entry name" value="Invasin/intimin cell-adhesion fragments"/>
    <property type="match status" value="1"/>
</dbReference>
<dbReference type="EMBL" id="JABAGO010000021">
    <property type="protein sequence ID" value="NME99019.1"/>
    <property type="molecule type" value="Genomic_DNA"/>
</dbReference>
<dbReference type="CDD" id="cd00198">
    <property type="entry name" value="vWFA"/>
    <property type="match status" value="1"/>
</dbReference>
<dbReference type="PROSITE" id="PS50234">
    <property type="entry name" value="VWFA"/>
    <property type="match status" value="1"/>
</dbReference>
<dbReference type="PANTHER" id="PTHR10579:SF43">
    <property type="entry name" value="ZINC FINGER (C3HC4-TYPE RING FINGER) FAMILY PROTEIN"/>
    <property type="match status" value="1"/>
</dbReference>
<sequence length="997" mass="108425">MRKFVTTGVLFCMIFAIFFTGLGSFSTSANNVADNVDAFTQYKTTMQKGQIETFAAKVDPANADSVRWTVSDPNVLTLSNNKGSSVQVAAVKEGKAIIAMNYGNGSNGGGKEVTFPEPPSGAKILDSWNESENGDISHPSLYVKGATNISGSPTVKITRDGYFNGTTSISGSPNKMIIGNDAYFNNNVDISGSPSIDIGRDAHFFRKLTISGTPKIHIKGDAYFLDDITSGKNICVDGTVYYKKNKPVFDSKCTPNFEKIGEKEADGNKSAQITVTVVEGTQSEIGLNGTVDPKQQTIEKPKNEAATGTVNIQLTPYGKPAVSELTREPVDLVFVIDKSGSMSQKEDKMSKAKEAAKHAVDILLEDNSGSKNVGDRIGLVSFDTTAKKLNDLTDNQGQPNFTTVKNNINGIDAKGGTNYWAALNMANSMFSADTKRKYIIFLTDGVPTHGKNGGGNSEAYIQKAQRDAEEAAGGLAKNSIKLYSIGFGKDVRMNNLERLSSLTGGAAYEGTMDNLNSLFAQITREIKQISLGEVKVKVKLPSSDVQLAPDSDAVVDEAGYIIVNFPDIPIGLDGPIISEELQANLVKKLQLKFNNTKTYTFDDIKLMYNTLDNQTKTKNLPPVTINVVSKSIPVQGIELDKQKLTLEVIPDEPNSSKSVGEVTVRFIPEDATNKNVTWKIENPSIAKFTPDGTNKIKITAKSPGKTEIIVTAEEEGKEGQVFTESCTIHVNMHPKFSGKMEVVHNSYYAIVKPQLNTVLPSTHETNNPALQTRWYVLKPDGQWDLMRDTTTGPPITGYFKQRHLSEELKVDGKTPFAVWAVTVDKDLPLTKMPGNMTEDEKFGERKPQIQEVEKYDIQNFVLPINAGSTDSSGDNRAATISGGYKVIELPSLIKLKVAKAEIVLKDASSGEKKSSIPLDSVNKVLDTVGEQDVKTKLIKAPDGKTVKYRVFLEMGLQPVLVLEAPAGIMKEIPINEEIPINKEIAPIVVVKGKNNLR</sequence>
<proteinExistence type="predicted"/>
<feature type="chain" id="PRO_5038800964" evidence="1">
    <location>
        <begin position="30"/>
        <end position="997"/>
    </location>
</feature>
<reference evidence="3 4" key="1">
    <citation type="submission" date="2020-04" db="EMBL/GenBank/DDBJ databases">
        <authorList>
            <person name="Hitch T.C.A."/>
            <person name="Wylensek D."/>
            <person name="Clavel T."/>
        </authorList>
    </citation>
    <scope>NUCLEOTIDE SEQUENCE [LARGE SCALE GENOMIC DNA]</scope>
    <source>
        <strain evidence="3 4">WB01_D5_05</strain>
    </source>
</reference>
<dbReference type="Gene3D" id="3.40.50.410">
    <property type="entry name" value="von Willebrand factor, type A domain"/>
    <property type="match status" value="1"/>
</dbReference>
<dbReference type="SUPFAM" id="SSF53300">
    <property type="entry name" value="vWA-like"/>
    <property type="match status" value="1"/>
</dbReference>
<protein>
    <submittedName>
        <fullName evidence="3">VWA domain-containing protein</fullName>
    </submittedName>
</protein>
<evidence type="ECO:0000256" key="1">
    <source>
        <dbReference type="SAM" id="SignalP"/>
    </source>
</evidence>
<dbReference type="AlphaFoldDB" id="A0A848CX35"/>